<keyword evidence="8" id="KW-1185">Reference proteome</keyword>
<evidence type="ECO:0000256" key="5">
    <source>
        <dbReference type="RuleBase" id="RU004404"/>
    </source>
</evidence>
<dbReference type="Proteomes" id="UP000002724">
    <property type="component" value="Chromosome"/>
</dbReference>
<proteinExistence type="inferred from homology"/>
<dbReference type="InterPro" id="IPR036034">
    <property type="entry name" value="PDZ_sf"/>
</dbReference>
<evidence type="ECO:0000256" key="3">
    <source>
        <dbReference type="ARBA" id="ARBA00022801"/>
    </source>
</evidence>
<dbReference type="CDD" id="cd07560">
    <property type="entry name" value="Peptidase_S41_CPP"/>
    <property type="match status" value="1"/>
</dbReference>
<protein>
    <submittedName>
        <fullName evidence="7">Carboxyl-terminal protease</fullName>
        <ecNumber evidence="7">3.4.21.102</ecNumber>
    </submittedName>
</protein>
<sequence length="585" mass="64354" precursor="true">MQSNEKRSRGWLWRGSLRQGLLALMGAFFFFSAHSPALLLSAEPARLAPADSASSADREYFDIVKSIDLFSEVYSEVSKGYVDTLNVSGLMYAGIDGMLRTLDPYTVFLDENDADELDELTSGHYAGIGITIASVDTLFYVTSVVDGYAAAKAGLRIGDTIVAINGREIRTMSLDEVKTLIKGPAGSPITFLIERQGVPSFSSTLMREEVRVSTVSYSGILDGTGYIEMKSFGSHSMDDLREAIQGLLRQASEQHFQLKGLILDLRNNPGGLLNVAVDVASLFVSKGSEVVSIRGRSPEMAKSYVTASPPLLPALPLVVLINSQSASAAEIVAGAIQDLDRGVIIGERSYGKGLVQSVIRISYNSSLKLTTSKYYTPSGRLIQKEVNNAVRESRKVIPVPQGETATQIFYTKGKRKVYGGGGILPDIQLPEPVTSPYLSELNKRGLIFLFSSAYRSLNPVMPVQPLDRAAVMVSFADFLQRRKFVYTSDSERRFNELRESMKKVQSTNTESDSQSVTAFQQEIDRLKKQEITAESEHVAQALEVEILRHFNDRIARTVEIGHDTAVKKAVWLFSDSRGYSRILHP</sequence>
<evidence type="ECO:0000313" key="7">
    <source>
        <dbReference type="EMBL" id="ACF42384.1"/>
    </source>
</evidence>
<comment type="similarity">
    <text evidence="1 5">Belongs to the peptidase S41A family.</text>
</comment>
<evidence type="ECO:0000256" key="2">
    <source>
        <dbReference type="ARBA" id="ARBA00022670"/>
    </source>
</evidence>
<dbReference type="CDD" id="cd06782">
    <property type="entry name" value="cpPDZ_CPP-like"/>
    <property type="match status" value="1"/>
</dbReference>
<dbReference type="SMART" id="SM00228">
    <property type="entry name" value="PDZ"/>
    <property type="match status" value="1"/>
</dbReference>
<dbReference type="PROSITE" id="PS50106">
    <property type="entry name" value="PDZ"/>
    <property type="match status" value="1"/>
</dbReference>
<dbReference type="Gene3D" id="3.90.226.10">
    <property type="entry name" value="2-enoyl-CoA Hydratase, Chain A, domain 1"/>
    <property type="match status" value="1"/>
</dbReference>
<keyword evidence="3 5" id="KW-0378">Hydrolase</keyword>
<dbReference type="InterPro" id="IPR029045">
    <property type="entry name" value="ClpP/crotonase-like_dom_sf"/>
</dbReference>
<dbReference type="SUPFAM" id="SSF50156">
    <property type="entry name" value="PDZ domain-like"/>
    <property type="match status" value="1"/>
</dbReference>
<dbReference type="SMART" id="SM00245">
    <property type="entry name" value="TSPc"/>
    <property type="match status" value="1"/>
</dbReference>
<accession>B4SAL5</accession>
<dbReference type="PANTHER" id="PTHR32060">
    <property type="entry name" value="TAIL-SPECIFIC PROTEASE"/>
    <property type="match status" value="1"/>
</dbReference>
<dbReference type="eggNOG" id="COG0793">
    <property type="taxonomic scope" value="Bacteria"/>
</dbReference>
<dbReference type="Gene3D" id="2.30.42.10">
    <property type="match status" value="1"/>
</dbReference>
<gene>
    <name evidence="7" type="ordered locus">Ppha_0027</name>
</gene>
<dbReference type="SUPFAM" id="SSF52096">
    <property type="entry name" value="ClpP/crotonase"/>
    <property type="match status" value="1"/>
</dbReference>
<evidence type="ECO:0000259" key="6">
    <source>
        <dbReference type="PROSITE" id="PS50106"/>
    </source>
</evidence>
<dbReference type="PANTHER" id="PTHR32060:SF22">
    <property type="entry name" value="CARBOXYL-TERMINAL-PROCESSING PEPTIDASE 3, CHLOROPLASTIC"/>
    <property type="match status" value="1"/>
</dbReference>
<dbReference type="InterPro" id="IPR041489">
    <property type="entry name" value="PDZ_6"/>
</dbReference>
<dbReference type="EMBL" id="CP001110">
    <property type="protein sequence ID" value="ACF42384.1"/>
    <property type="molecule type" value="Genomic_DNA"/>
</dbReference>
<dbReference type="Pfam" id="PF17820">
    <property type="entry name" value="PDZ_6"/>
    <property type="match status" value="1"/>
</dbReference>
<keyword evidence="4 5" id="KW-0720">Serine protease</keyword>
<dbReference type="STRING" id="324925.Ppha_0027"/>
<feature type="domain" description="PDZ" evidence="6">
    <location>
        <begin position="106"/>
        <end position="182"/>
    </location>
</feature>
<dbReference type="Gene3D" id="3.30.750.44">
    <property type="match status" value="1"/>
</dbReference>
<dbReference type="NCBIfam" id="TIGR00225">
    <property type="entry name" value="prc"/>
    <property type="match status" value="1"/>
</dbReference>
<dbReference type="InterPro" id="IPR005151">
    <property type="entry name" value="Tail-specific_protease"/>
</dbReference>
<evidence type="ECO:0000256" key="4">
    <source>
        <dbReference type="ARBA" id="ARBA00022825"/>
    </source>
</evidence>
<dbReference type="GO" id="GO:0004252">
    <property type="term" value="F:serine-type endopeptidase activity"/>
    <property type="evidence" value="ECO:0007669"/>
    <property type="project" value="UniProtKB-EC"/>
</dbReference>
<name>B4SAL5_PELPB</name>
<dbReference type="Pfam" id="PF03572">
    <property type="entry name" value="Peptidase_S41"/>
    <property type="match status" value="1"/>
</dbReference>
<organism evidence="7 8">
    <name type="scientific">Pelodictyon phaeoclathratiforme (strain DSM 5477 / BU-1)</name>
    <dbReference type="NCBI Taxonomy" id="324925"/>
    <lineage>
        <taxon>Bacteria</taxon>
        <taxon>Pseudomonadati</taxon>
        <taxon>Chlorobiota</taxon>
        <taxon>Chlorobiia</taxon>
        <taxon>Chlorobiales</taxon>
        <taxon>Chlorobiaceae</taxon>
        <taxon>Chlorobium/Pelodictyon group</taxon>
        <taxon>Pelodictyon</taxon>
    </lineage>
</organism>
<dbReference type="AlphaFoldDB" id="B4SAL5"/>
<reference evidence="7 8" key="1">
    <citation type="submission" date="2008-06" db="EMBL/GenBank/DDBJ databases">
        <title>Complete sequence of Pelodictyon phaeoclathratiforme BU-1.</title>
        <authorList>
            <consortium name="US DOE Joint Genome Institute"/>
            <person name="Lucas S."/>
            <person name="Copeland A."/>
            <person name="Lapidus A."/>
            <person name="Glavina del Rio T."/>
            <person name="Dalin E."/>
            <person name="Tice H."/>
            <person name="Bruce D."/>
            <person name="Goodwin L."/>
            <person name="Pitluck S."/>
            <person name="Schmutz J."/>
            <person name="Larimer F."/>
            <person name="Land M."/>
            <person name="Hauser L."/>
            <person name="Kyrpides N."/>
            <person name="Mikhailova N."/>
            <person name="Liu Z."/>
            <person name="Li T."/>
            <person name="Zhao F."/>
            <person name="Overmann J."/>
            <person name="Bryant D.A."/>
            <person name="Richardson P."/>
        </authorList>
    </citation>
    <scope>NUCLEOTIDE SEQUENCE [LARGE SCALE GENOMIC DNA]</scope>
    <source>
        <strain evidence="8">DSM 5477 / BU-1</strain>
    </source>
</reference>
<dbReference type="HOGENOM" id="CLU_017295_2_0_10"/>
<evidence type="ECO:0000313" key="8">
    <source>
        <dbReference type="Proteomes" id="UP000002724"/>
    </source>
</evidence>
<dbReference type="EC" id="3.4.21.102" evidence="7"/>
<keyword evidence="2 5" id="KW-0645">Protease</keyword>
<dbReference type="RefSeq" id="WP_012506882.1">
    <property type="nucleotide sequence ID" value="NC_011060.1"/>
</dbReference>
<dbReference type="InterPro" id="IPR004447">
    <property type="entry name" value="Peptidase_S41A"/>
</dbReference>
<dbReference type="GO" id="GO:0006508">
    <property type="term" value="P:proteolysis"/>
    <property type="evidence" value="ECO:0007669"/>
    <property type="project" value="UniProtKB-KW"/>
</dbReference>
<evidence type="ECO:0000256" key="1">
    <source>
        <dbReference type="ARBA" id="ARBA00009179"/>
    </source>
</evidence>
<dbReference type="InterPro" id="IPR001478">
    <property type="entry name" value="PDZ"/>
</dbReference>
<dbReference type="KEGG" id="pph:Ppha_0027"/>